<dbReference type="AlphaFoldDB" id="A0AA40AF80"/>
<evidence type="ECO:0000313" key="2">
    <source>
        <dbReference type="Proteomes" id="UP001172102"/>
    </source>
</evidence>
<dbReference type="EMBL" id="JAUKUA010000004">
    <property type="protein sequence ID" value="KAK0714751.1"/>
    <property type="molecule type" value="Genomic_DNA"/>
</dbReference>
<dbReference type="Proteomes" id="UP001172102">
    <property type="component" value="Unassembled WGS sequence"/>
</dbReference>
<name>A0AA40AF80_9PEZI</name>
<proteinExistence type="predicted"/>
<gene>
    <name evidence="1" type="ORF">B0H67DRAFT_644585</name>
</gene>
<evidence type="ECO:0000313" key="1">
    <source>
        <dbReference type="EMBL" id="KAK0714751.1"/>
    </source>
</evidence>
<comment type="caution">
    <text evidence="1">The sequence shown here is derived from an EMBL/GenBank/DDBJ whole genome shotgun (WGS) entry which is preliminary data.</text>
</comment>
<organism evidence="1 2">
    <name type="scientific">Lasiosphaeris hirsuta</name>
    <dbReference type="NCBI Taxonomy" id="260670"/>
    <lineage>
        <taxon>Eukaryota</taxon>
        <taxon>Fungi</taxon>
        <taxon>Dikarya</taxon>
        <taxon>Ascomycota</taxon>
        <taxon>Pezizomycotina</taxon>
        <taxon>Sordariomycetes</taxon>
        <taxon>Sordariomycetidae</taxon>
        <taxon>Sordariales</taxon>
        <taxon>Lasiosphaeriaceae</taxon>
        <taxon>Lasiosphaeris</taxon>
    </lineage>
</organism>
<accession>A0AA40AF80</accession>
<protein>
    <submittedName>
        <fullName evidence="1">Uncharacterized protein</fullName>
    </submittedName>
</protein>
<keyword evidence="2" id="KW-1185">Reference proteome</keyword>
<reference evidence="1" key="1">
    <citation type="submission" date="2023-06" db="EMBL/GenBank/DDBJ databases">
        <title>Genome-scale phylogeny and comparative genomics of the fungal order Sordariales.</title>
        <authorList>
            <consortium name="Lawrence Berkeley National Laboratory"/>
            <person name="Hensen N."/>
            <person name="Bonometti L."/>
            <person name="Westerberg I."/>
            <person name="Brannstrom I.O."/>
            <person name="Guillou S."/>
            <person name="Cros-Aarteil S."/>
            <person name="Calhoun S."/>
            <person name="Haridas S."/>
            <person name="Kuo A."/>
            <person name="Mondo S."/>
            <person name="Pangilinan J."/>
            <person name="Riley R."/>
            <person name="Labutti K."/>
            <person name="Andreopoulos B."/>
            <person name="Lipzen A."/>
            <person name="Chen C."/>
            <person name="Yanf M."/>
            <person name="Daum C."/>
            <person name="Ng V."/>
            <person name="Clum A."/>
            <person name="Steindorff A."/>
            <person name="Ohm R."/>
            <person name="Martin F."/>
            <person name="Silar P."/>
            <person name="Natvig D."/>
            <person name="Lalanne C."/>
            <person name="Gautier V."/>
            <person name="Ament-Velasquez S.L."/>
            <person name="Kruys A."/>
            <person name="Hutchinson M.I."/>
            <person name="Powell A.J."/>
            <person name="Barry K."/>
            <person name="Miller A.N."/>
            <person name="Grigoriev I.V."/>
            <person name="Debuchy R."/>
            <person name="Gladieux P."/>
            <person name="Thoren M.H."/>
            <person name="Johannesson H."/>
        </authorList>
    </citation>
    <scope>NUCLEOTIDE SEQUENCE</scope>
    <source>
        <strain evidence="1">SMH4607-1</strain>
    </source>
</reference>
<sequence length="149" mass="16972">MRSDFLKRVGDIAKEAVYRSPLMHREKLDDEQREALTDRLASMKLLLEQTEMDIGFLERCANTPGLSYSGAKVYYQRMDKHMDFLNDLNDSIADVAKEFMRFDCGGAGDTLDALRVELFEVVSGGYRTERKLKKLVEQGEKKQVDAPAA</sequence>